<organism evidence="1 2">
    <name type="scientific">Cetraspora pellucida</name>
    <dbReference type="NCBI Taxonomy" id="1433469"/>
    <lineage>
        <taxon>Eukaryota</taxon>
        <taxon>Fungi</taxon>
        <taxon>Fungi incertae sedis</taxon>
        <taxon>Mucoromycota</taxon>
        <taxon>Glomeromycotina</taxon>
        <taxon>Glomeromycetes</taxon>
        <taxon>Diversisporales</taxon>
        <taxon>Gigasporaceae</taxon>
        <taxon>Cetraspora</taxon>
    </lineage>
</organism>
<protein>
    <submittedName>
        <fullName evidence="1">722_t:CDS:1</fullName>
    </submittedName>
</protein>
<evidence type="ECO:0000313" key="1">
    <source>
        <dbReference type="EMBL" id="CAG8584791.1"/>
    </source>
</evidence>
<proteinExistence type="predicted"/>
<evidence type="ECO:0000313" key="2">
    <source>
        <dbReference type="Proteomes" id="UP000789366"/>
    </source>
</evidence>
<accession>A0ACA9MD82</accession>
<sequence length="539" mass="62533">GNRDNESFSQVDENDKLNSDYEVTKGIGKNISPKRIQRTEDKQINKISKITEKDQNLILRENISGDDSSDDDSPGWSECEECYGPKKEFCDLCGCSVCKWKGDRGRILLCDGYCGKGFHTRCLKPPLARIPTGNWYCMRCSRKSKHKRQSNDSSSSENAKKIKKSNGNRKRKLLLDLKYVEDTESTDDEVVNDSQQTDEIEDTTAIQTQSNTNGASLHHNPEVNDDIMKSIKNYEDGEKLMVRHGKKRESPSNFSETYKKKAHLNLPRDMKGKERMRHSSSETESDEYESTSLCTKVLSKEPQISGKTTSRTGDEQQVFQIKNSLKEARRIKEITENFASHDPGKIFEMFSQSIDQYFNEDPSEASLEPEQFSKIIEDIQGCTKYLAIWDLHFNNCERLIGIQDYNMLKLVYSLTDVFFIMLKICYQEQVKDTSLAKHTNTWKGRDIKSRMNKFWNIDSRTMLKKWTSCWRLCHFLWVTNITPEEMVEIKLKADFFRNATEMEYNFLIKELLGQDFPNFSNIRDEKILDLVEIAKNIKS</sequence>
<name>A0ACA9MD82_9GLOM</name>
<gene>
    <name evidence="1" type="ORF">SPELUC_LOCUS6515</name>
</gene>
<feature type="non-terminal residue" evidence="1">
    <location>
        <position position="1"/>
    </location>
</feature>
<dbReference type="EMBL" id="CAJVPW010007721">
    <property type="protein sequence ID" value="CAG8584791.1"/>
    <property type="molecule type" value="Genomic_DNA"/>
</dbReference>
<keyword evidence="2" id="KW-1185">Reference proteome</keyword>
<dbReference type="Proteomes" id="UP000789366">
    <property type="component" value="Unassembled WGS sequence"/>
</dbReference>
<reference evidence="1" key="1">
    <citation type="submission" date="2021-06" db="EMBL/GenBank/DDBJ databases">
        <authorList>
            <person name="Kallberg Y."/>
            <person name="Tangrot J."/>
            <person name="Rosling A."/>
        </authorList>
    </citation>
    <scope>NUCLEOTIDE SEQUENCE</scope>
    <source>
        <strain evidence="1">28 12/20/2015</strain>
    </source>
</reference>
<comment type="caution">
    <text evidence="1">The sequence shown here is derived from an EMBL/GenBank/DDBJ whole genome shotgun (WGS) entry which is preliminary data.</text>
</comment>